<comment type="subcellular location">
    <subcellularLocation>
        <location evidence="1">Secreted</location>
    </subcellularLocation>
</comment>
<dbReference type="SUPFAM" id="SSF51120">
    <property type="entry name" value="beta-Roll"/>
    <property type="match status" value="2"/>
</dbReference>
<evidence type="ECO:0000256" key="2">
    <source>
        <dbReference type="ARBA" id="ARBA00022525"/>
    </source>
</evidence>
<reference evidence="4 5" key="1">
    <citation type="journal article" date="2012" name="Science">
        <title>Ecological populations of bacteria act as socially cohesive units of antibiotic production and resistance.</title>
        <authorList>
            <person name="Cordero O.X."/>
            <person name="Wildschutte H."/>
            <person name="Kirkup B."/>
            <person name="Proehl S."/>
            <person name="Ngo L."/>
            <person name="Hussain F."/>
            <person name="Le Roux F."/>
            <person name="Mincer T."/>
            <person name="Polz M.F."/>
        </authorList>
    </citation>
    <scope>NUCLEOTIDE SEQUENCE [LARGE SCALE GENOMIC DNA]</scope>
    <source>
        <strain evidence="4 5">FF-454</strain>
    </source>
</reference>
<evidence type="ECO:0000313" key="4">
    <source>
        <dbReference type="EMBL" id="OEE62146.1"/>
    </source>
</evidence>
<dbReference type="InterPro" id="IPR050557">
    <property type="entry name" value="RTX_toxin/Mannuronan_C5-epim"/>
</dbReference>
<dbReference type="InterPro" id="IPR001343">
    <property type="entry name" value="Hemolysn_Ca-bd"/>
</dbReference>
<dbReference type="InterPro" id="IPR011049">
    <property type="entry name" value="Serralysin-like_metalloprot_C"/>
</dbReference>
<dbReference type="Gene3D" id="2.150.10.10">
    <property type="entry name" value="Serralysin-like metalloprotease, C-terminal"/>
    <property type="match status" value="1"/>
</dbReference>
<dbReference type="PANTHER" id="PTHR38340">
    <property type="entry name" value="S-LAYER PROTEIN"/>
    <property type="match status" value="1"/>
</dbReference>
<keyword evidence="5" id="KW-1185">Reference proteome</keyword>
<gene>
    <name evidence="4" type="ORF">A1OK_01170</name>
</gene>
<dbReference type="PRINTS" id="PR00313">
    <property type="entry name" value="CABNDNGRPT"/>
</dbReference>
<comment type="caution">
    <text evidence="4">The sequence shown here is derived from an EMBL/GenBank/DDBJ whole genome shotgun (WGS) entry which is preliminary data.</text>
</comment>
<dbReference type="GO" id="GO:0005576">
    <property type="term" value="C:extracellular region"/>
    <property type="evidence" value="ECO:0007669"/>
    <property type="project" value="UniProtKB-SubCell"/>
</dbReference>
<evidence type="ECO:0000256" key="1">
    <source>
        <dbReference type="ARBA" id="ARBA00004613"/>
    </source>
</evidence>
<keyword evidence="2" id="KW-0964">Secreted</keyword>
<evidence type="ECO:0000313" key="5">
    <source>
        <dbReference type="Proteomes" id="UP000095039"/>
    </source>
</evidence>
<dbReference type="GO" id="GO:0005509">
    <property type="term" value="F:calcium ion binding"/>
    <property type="evidence" value="ECO:0007669"/>
    <property type="project" value="InterPro"/>
</dbReference>
<evidence type="ECO:0000256" key="3">
    <source>
        <dbReference type="ARBA" id="ARBA00022837"/>
    </source>
</evidence>
<sequence length="278" mass="29676">MTTVYGIDFDYVALGSDEDDTFEGMNGSDFLNGLDGDDGIIGFGGDDVIFGDDIPIDEYFEAEAEALEGTLSALYESLKEQDFSWVSPEDVNMALSSVQQFIAENPAFLNHIASFGGDDTLTGGTGHDIVYGGAGDDYLGGGSGDDILIGLAGNNDLLGGVGNDVLIGGIGNDRLFGNDGTDYLVGTSGNDFYIGGDGQDYFMFSGLMEGEQSQDRIVDFEQDNDMVFLLNMADDFDDLDINQVGSTVVLNLSDSHAVTFNNAQLTDFSNDDFIFYNA</sequence>
<dbReference type="Pfam" id="PF00353">
    <property type="entry name" value="HemolysinCabind"/>
    <property type="match status" value="3"/>
</dbReference>
<dbReference type="RefSeq" id="WP_016962099.1">
    <property type="nucleotide sequence ID" value="NZ_AJWN02000040.1"/>
</dbReference>
<dbReference type="EMBL" id="AJWN02000040">
    <property type="protein sequence ID" value="OEE62146.1"/>
    <property type="molecule type" value="Genomic_DNA"/>
</dbReference>
<proteinExistence type="predicted"/>
<dbReference type="PANTHER" id="PTHR38340:SF1">
    <property type="entry name" value="S-LAYER PROTEIN"/>
    <property type="match status" value="1"/>
</dbReference>
<accession>A0A1E5C9K2</accession>
<name>A0A1E5C9K2_9GAMM</name>
<keyword evidence="3" id="KW-0106">Calcium</keyword>
<dbReference type="Proteomes" id="UP000095039">
    <property type="component" value="Unassembled WGS sequence"/>
</dbReference>
<organism evidence="4 5">
    <name type="scientific">Enterovibrio norvegicus FF-454</name>
    <dbReference type="NCBI Taxonomy" id="1185651"/>
    <lineage>
        <taxon>Bacteria</taxon>
        <taxon>Pseudomonadati</taxon>
        <taxon>Pseudomonadota</taxon>
        <taxon>Gammaproteobacteria</taxon>
        <taxon>Vibrionales</taxon>
        <taxon>Vibrionaceae</taxon>
        <taxon>Enterovibrio</taxon>
    </lineage>
</organism>
<protein>
    <submittedName>
        <fullName evidence="4">Calcium-binding protein</fullName>
    </submittedName>
</protein>
<dbReference type="AlphaFoldDB" id="A0A1E5C9K2"/>